<name>A0A0D8FRF5_9ACTN</name>
<comment type="caution">
    <text evidence="1">The sequence shown here is derived from an EMBL/GenBank/DDBJ whole genome shotgun (WGS) entry which is preliminary data.</text>
</comment>
<proteinExistence type="predicted"/>
<dbReference type="EMBL" id="JXUW01000036">
    <property type="protein sequence ID" value="KJE75554.1"/>
    <property type="molecule type" value="Genomic_DNA"/>
</dbReference>
<gene>
    <name evidence="1" type="ORF">FEAC_26950</name>
</gene>
<dbReference type="STRING" id="1121877.FEAC_26950"/>
<evidence type="ECO:0000313" key="1">
    <source>
        <dbReference type="EMBL" id="KJE75554.1"/>
    </source>
</evidence>
<dbReference type="AlphaFoldDB" id="A0A0D8FRF5"/>
<sequence length="49" mass="5683">MVHENDRYLHGPKERNPYRYHHVNGQPLGLLSLMLVASELLDARGSRLK</sequence>
<keyword evidence="2" id="KW-1185">Reference proteome</keyword>
<organism evidence="1 2">
    <name type="scientific">Ferrimicrobium acidiphilum DSM 19497</name>
    <dbReference type="NCBI Taxonomy" id="1121877"/>
    <lineage>
        <taxon>Bacteria</taxon>
        <taxon>Bacillati</taxon>
        <taxon>Actinomycetota</taxon>
        <taxon>Acidimicrobiia</taxon>
        <taxon>Acidimicrobiales</taxon>
        <taxon>Acidimicrobiaceae</taxon>
        <taxon>Ferrimicrobium</taxon>
    </lineage>
</organism>
<evidence type="ECO:0000313" key="2">
    <source>
        <dbReference type="Proteomes" id="UP000032336"/>
    </source>
</evidence>
<accession>A0A0D8FRF5</accession>
<protein>
    <submittedName>
        <fullName evidence="1">Uncharacterized protein</fullName>
    </submittedName>
</protein>
<dbReference type="Proteomes" id="UP000032336">
    <property type="component" value="Unassembled WGS sequence"/>
</dbReference>
<reference evidence="1 2" key="1">
    <citation type="submission" date="2015-01" db="EMBL/GenBank/DDBJ databases">
        <title>Draft genome of the acidophilic iron oxidizer Ferrimicrobium acidiphilum strain T23.</title>
        <authorList>
            <person name="Poehlein A."/>
            <person name="Eisen S."/>
            <person name="Schloemann M."/>
            <person name="Johnson B.D."/>
            <person name="Daniel R."/>
            <person name="Muehling M."/>
        </authorList>
    </citation>
    <scope>NUCLEOTIDE SEQUENCE [LARGE SCALE GENOMIC DNA]</scope>
    <source>
        <strain evidence="1 2">T23</strain>
    </source>
</reference>